<evidence type="ECO:0000313" key="3">
    <source>
        <dbReference type="Proteomes" id="UP000239197"/>
    </source>
</evidence>
<dbReference type="GO" id="GO:0009273">
    <property type="term" value="P:peptidoglycan-based cell wall biogenesis"/>
    <property type="evidence" value="ECO:0007669"/>
    <property type="project" value="TreeGrafter"/>
</dbReference>
<keyword evidence="3" id="KW-1185">Reference proteome</keyword>
<gene>
    <name evidence="2" type="ORF">BV494_10085</name>
</gene>
<dbReference type="AlphaFoldDB" id="A0A2L1UQQ2"/>
<accession>A0A2L1UQQ2</accession>
<dbReference type="KEGG" id="rox:BV494_10085"/>
<feature type="transmembrane region" description="Helical" evidence="1">
    <location>
        <begin position="49"/>
        <end position="79"/>
    </location>
</feature>
<feature type="transmembrane region" description="Helical" evidence="1">
    <location>
        <begin position="222"/>
        <end position="240"/>
    </location>
</feature>
<feature type="transmembrane region" description="Helical" evidence="1">
    <location>
        <begin position="115"/>
        <end position="132"/>
    </location>
</feature>
<dbReference type="OrthoDB" id="9799199at2"/>
<protein>
    <submittedName>
        <fullName evidence="2">Phosphatidate cytidylyltransferase</fullName>
    </submittedName>
</protein>
<keyword evidence="1" id="KW-0472">Membrane</keyword>
<dbReference type="PANTHER" id="PTHR43535">
    <property type="entry name" value="PHOSPHATIDATE CYTIDYLYLTRANSFERASE"/>
    <property type="match status" value="1"/>
</dbReference>
<feature type="transmembrane region" description="Helical" evidence="1">
    <location>
        <begin position="183"/>
        <end position="201"/>
    </location>
</feature>
<reference evidence="3" key="1">
    <citation type="submission" date="2017-01" db="EMBL/GenBank/DDBJ databases">
        <title>Genome sequence of Rouxiella sp. ERMR1:05.</title>
        <authorList>
            <person name="Kumar R."/>
            <person name="Singh D."/>
            <person name="Kumar S."/>
        </authorList>
    </citation>
    <scope>NUCLEOTIDE SEQUENCE [LARGE SCALE GENOMIC DNA]</scope>
    <source>
        <strain evidence="3">ERMR1:05</strain>
    </source>
</reference>
<dbReference type="GO" id="GO:0016779">
    <property type="term" value="F:nucleotidyltransferase activity"/>
    <property type="evidence" value="ECO:0007669"/>
    <property type="project" value="UniProtKB-KW"/>
</dbReference>
<feature type="transmembrane region" description="Helical" evidence="1">
    <location>
        <begin position="246"/>
        <end position="269"/>
    </location>
</feature>
<evidence type="ECO:0000256" key="1">
    <source>
        <dbReference type="SAM" id="Phobius"/>
    </source>
</evidence>
<name>A0A2L1UQQ2_9GAMM</name>
<evidence type="ECO:0000313" key="2">
    <source>
        <dbReference type="EMBL" id="AVF35263.1"/>
    </source>
</evidence>
<organism evidence="2 3">
    <name type="scientific">Rahnella sikkimica</name>
    <dbReference type="NCBI Taxonomy" id="1805933"/>
    <lineage>
        <taxon>Bacteria</taxon>
        <taxon>Pseudomonadati</taxon>
        <taxon>Pseudomonadota</taxon>
        <taxon>Gammaproteobacteria</taxon>
        <taxon>Enterobacterales</taxon>
        <taxon>Yersiniaceae</taxon>
        <taxon>Rahnella</taxon>
    </lineage>
</organism>
<sequence>MNFQDKSLVYLLCGLFGVLLIASILGYLIALVKGNTPVVANLNARIRAWWMMCILSVMAMWFGPIGSTLLFAVMSFLALRECITLTPTRRGDHEALFWCFFIMLPLQYLLVGERWYGTFAIFIPVYAFLFIPTRMALAGDTVNFLERSAKIQWSMMLAVYCISHAPALLMLNIPGYENQNIKLLLFLMIVVQISDVLQYVFGKLFGKRPIAPRLSPNKTLEGFVGGILSATLVGTLLWWITPFAPWQAALISLVITLLGFAGGLCMSAIKRDRGVKDFGAMIEGHGGMMDRIDSLCFAAPVFFHLIRFYFT</sequence>
<dbReference type="Pfam" id="PF01148">
    <property type="entry name" value="CTP_transf_1"/>
    <property type="match status" value="1"/>
</dbReference>
<proteinExistence type="predicted"/>
<keyword evidence="2" id="KW-0548">Nucleotidyltransferase</keyword>
<keyword evidence="1" id="KW-0812">Transmembrane</keyword>
<feature type="transmembrane region" description="Helical" evidence="1">
    <location>
        <begin position="7"/>
        <end position="29"/>
    </location>
</feature>
<feature type="transmembrane region" description="Helical" evidence="1">
    <location>
        <begin position="91"/>
        <end position="109"/>
    </location>
</feature>
<dbReference type="EMBL" id="CP019062">
    <property type="protein sequence ID" value="AVF35263.1"/>
    <property type="molecule type" value="Genomic_DNA"/>
</dbReference>
<dbReference type="GO" id="GO:0005886">
    <property type="term" value="C:plasma membrane"/>
    <property type="evidence" value="ECO:0007669"/>
    <property type="project" value="TreeGrafter"/>
</dbReference>
<keyword evidence="1" id="KW-1133">Transmembrane helix</keyword>
<feature type="transmembrane region" description="Helical" evidence="1">
    <location>
        <begin position="153"/>
        <end position="171"/>
    </location>
</feature>
<dbReference type="RefSeq" id="WP_104922762.1">
    <property type="nucleotide sequence ID" value="NZ_CP019062.1"/>
</dbReference>
<dbReference type="PANTHER" id="PTHR43535:SF1">
    <property type="entry name" value="PHOSPHATIDATE CYTIDYLYLTRANSFERASE"/>
    <property type="match status" value="1"/>
</dbReference>
<keyword evidence="2" id="KW-0808">Transferase</keyword>
<dbReference type="Proteomes" id="UP000239197">
    <property type="component" value="Chromosome"/>
</dbReference>